<gene>
    <name evidence="1" type="ORF">MML48_8g00005586</name>
</gene>
<comment type="caution">
    <text evidence="1">The sequence shown here is derived from an EMBL/GenBank/DDBJ whole genome shotgun (WGS) entry which is preliminary data.</text>
</comment>
<evidence type="ECO:0000313" key="1">
    <source>
        <dbReference type="EMBL" id="KAI4456260.1"/>
    </source>
</evidence>
<organism evidence="1 2">
    <name type="scientific">Holotrichia oblita</name>
    <name type="common">Chafer beetle</name>
    <dbReference type="NCBI Taxonomy" id="644536"/>
    <lineage>
        <taxon>Eukaryota</taxon>
        <taxon>Metazoa</taxon>
        <taxon>Ecdysozoa</taxon>
        <taxon>Arthropoda</taxon>
        <taxon>Hexapoda</taxon>
        <taxon>Insecta</taxon>
        <taxon>Pterygota</taxon>
        <taxon>Neoptera</taxon>
        <taxon>Endopterygota</taxon>
        <taxon>Coleoptera</taxon>
        <taxon>Polyphaga</taxon>
        <taxon>Scarabaeiformia</taxon>
        <taxon>Scarabaeidae</taxon>
        <taxon>Melolonthinae</taxon>
        <taxon>Holotrichia</taxon>
    </lineage>
</organism>
<dbReference type="EMBL" id="CM043022">
    <property type="protein sequence ID" value="KAI4456260.1"/>
    <property type="molecule type" value="Genomic_DNA"/>
</dbReference>
<protein>
    <submittedName>
        <fullName evidence="1">Eg:bacr7a4.3 protein-related</fullName>
    </submittedName>
</protein>
<name>A0ACB9SUP6_HOLOL</name>
<dbReference type="Proteomes" id="UP001056778">
    <property type="component" value="Chromosome 8"/>
</dbReference>
<accession>A0ACB9SUP6</accession>
<reference evidence="1" key="1">
    <citation type="submission" date="2022-04" db="EMBL/GenBank/DDBJ databases">
        <title>Chromosome-scale genome assembly of Holotrichia oblita Faldermann.</title>
        <authorList>
            <person name="Rongchong L."/>
        </authorList>
    </citation>
    <scope>NUCLEOTIDE SEQUENCE</scope>
    <source>
        <strain evidence="1">81SQS9</strain>
    </source>
</reference>
<evidence type="ECO:0000313" key="2">
    <source>
        <dbReference type="Proteomes" id="UP001056778"/>
    </source>
</evidence>
<proteinExistence type="predicted"/>
<sequence length="1237" mass="136792">MFKPKTSRCTYVHKVTLLNRDCRKDASGGSFDSLQYENVDNFNKVKFEKPQLHQRKFEKYALEVGDKCGPNKEGVCTLITNCRAAIEQLKQKEKVDLESCGFRGQEEVVCCSGDRLRTKLPVRPTIAACEEYSKDYTIDLKPFIIEGVNASLGQFPYMAAVGYPGNTDGEISWLCGGVLISERFVLTSASCTVRADGKLPSIVRLGKIDLLGDLDGVTAQDIAVDESIAHPKYNDYNKRNNIGLLRLAKDVKFDDNVKAVCLNTKPEIGSRFLVLGWGVINTEIGLLFAAEEKSRFLRKLFLEPYDLNKCKQMFSKLPVEIVNYDTQFCASLDAPGLGPCRGDGGGPILIQNTKDNEATPYIVVGITSFGRGCRAANPTVFTRVSSYIDWIEGIAAVGYPGNTDGEISWECGGTLISERFVLTAAHCCVRVDNKLPSMVRLGKIDLVGDLDGVTAQDIPVDESIVHPEYRHLTKRNDIALLRLTRDAKFDDNVKAVCLNTKPEIGSGLLVLGWGVIDVEVRELSRFLRKLFLEPYDLNKCKQMFSKSPAYTAIYDTQFCASLDAPGLGPCQGDGGGPILIQNTKDDAATPDILVGITSFGRGCRAVIPTVFTRVSSYIDWIEGIIVVKGTNMVRNYVRKTQRASGYTEEQLENALNDIRNGNITLHRASQTYGIPKTTLFNRLTGKRGVKTNEESGEEASLKTISTETSENEIIEQENLNPKVSIESLILEKIKQTTPSQPLKRRRVAAGAEIITSEEVISRLKEPCAGPFKAKPKNKRKPKDIISSSEDEDDPPAIESNSDLDLDEFEPEENCPNMEITDNPKVDIGQWVLVKYAGKKTIKHYVGKVQEKTNDFDAPWTVTFLKHSGKSKFSFPSMADTDNISEESYFKLYFSKVIIIFFSGDFDVGDRCGPRNQGICTLVTNCPEAVEKLMKKQKPGLETCGFQGSLEIVCCSRNKSAQTPKVPVRSSIAACEKYSKGYSIDLKPFIIEGENVSLGQFPYMAAVGYPGNTDDEISWECGGMLISERFVLTAAHCCVRVDNKLPSMARLGKIDLLGDLDNVTAQDIPVEESIVHPAYHHLSRRNDIALLRLARDAKFDENVKAVCLNTREEIRSGLLVLGWGVIDTETEERSRFLQKAFVAPYDLNKCNQTFLDSPTKTVIYDTQLCALSKAAVRSDTCQGDSGGPIQIENTKDNAETPLIVVGITSYGRGCGGSTPSVYTRVSSYLDWIEGIVWP</sequence>
<keyword evidence="2" id="KW-1185">Reference proteome</keyword>